<dbReference type="Pfam" id="PF13520">
    <property type="entry name" value="AA_permease_2"/>
    <property type="match status" value="1"/>
</dbReference>
<keyword evidence="3 6" id="KW-0812">Transmembrane</keyword>
<gene>
    <name evidence="7" type="ORF">C7B46_06910</name>
</gene>
<dbReference type="GO" id="GO:0016020">
    <property type="term" value="C:membrane"/>
    <property type="evidence" value="ECO:0007669"/>
    <property type="project" value="UniProtKB-SubCell"/>
</dbReference>
<dbReference type="EMBL" id="PXYW01000012">
    <property type="protein sequence ID" value="PSR34143.1"/>
    <property type="molecule type" value="Genomic_DNA"/>
</dbReference>
<evidence type="ECO:0000256" key="1">
    <source>
        <dbReference type="ARBA" id="ARBA00004141"/>
    </source>
</evidence>
<evidence type="ECO:0000256" key="6">
    <source>
        <dbReference type="SAM" id="Phobius"/>
    </source>
</evidence>
<accession>A0A2T2XHZ4</accession>
<feature type="transmembrane region" description="Helical" evidence="6">
    <location>
        <begin position="402"/>
        <end position="421"/>
    </location>
</feature>
<feature type="transmembrane region" description="Helical" evidence="6">
    <location>
        <begin position="196"/>
        <end position="216"/>
    </location>
</feature>
<feature type="transmembrane region" description="Helical" evidence="6">
    <location>
        <begin position="361"/>
        <end position="381"/>
    </location>
</feature>
<dbReference type="InterPro" id="IPR004840">
    <property type="entry name" value="Amino_acid_permease_CS"/>
</dbReference>
<keyword evidence="4 6" id="KW-1133">Transmembrane helix</keyword>
<sequence>MGGFSNFAISFTIISILSGPLTLFAFGLSASGPAAAAYGWPIVTIFVLFVALNMAETASAYPTTGGLYFWSSMLGGAGWGWFTGWFNLIGQVAITAGIDYGLAIFIDALINQYAPHFPVAGQAGAVATLAIYAVLLLAHAFLNINGVRVVAILNDVSVWWHIGGALLIVGALVFLAPHHPDVWAFIFHRVQTQTGFSPWYGFLIGLLLASYTITGFDASAHMSEETIGASNAPSWGIVLSVAISGIVGYILLLGMVAAIPSLPKTLAAANPVLYVFTSRLGSAGGTLLFIIALVAMFFCGMSSVTANSRMIYAFARDHGLPASNQLRKLNHIRSPHNAIWLAVVLAFLLAVPALWSSVVYSAVTSIGVIGLFISYVAPAFLKLIYKERFIPGPWNLGRFSRPIGVLAVAWVVFICILFSLPVVRPITLANFNYTPVVLVIVLAVLVPWYLLKVRYHFKGPAILQHGEFSLDEEIVADE</sequence>
<feature type="transmembrane region" description="Helical" evidence="6">
    <location>
        <begin position="237"/>
        <end position="260"/>
    </location>
</feature>
<evidence type="ECO:0000256" key="5">
    <source>
        <dbReference type="ARBA" id="ARBA00023136"/>
    </source>
</evidence>
<organism evidence="7 8">
    <name type="scientific">Sulfobacillus benefaciens</name>
    <dbReference type="NCBI Taxonomy" id="453960"/>
    <lineage>
        <taxon>Bacteria</taxon>
        <taxon>Bacillati</taxon>
        <taxon>Bacillota</taxon>
        <taxon>Clostridia</taxon>
        <taxon>Eubacteriales</taxon>
        <taxon>Clostridiales Family XVII. Incertae Sedis</taxon>
        <taxon>Sulfobacillus</taxon>
    </lineage>
</organism>
<feature type="transmembrane region" description="Helical" evidence="6">
    <location>
        <begin position="433"/>
        <end position="451"/>
    </location>
</feature>
<dbReference type="Gene3D" id="1.20.1740.10">
    <property type="entry name" value="Amino acid/polyamine transporter I"/>
    <property type="match status" value="1"/>
</dbReference>
<dbReference type="AlphaFoldDB" id="A0A2T2XHZ4"/>
<evidence type="ECO:0000313" key="7">
    <source>
        <dbReference type="EMBL" id="PSR34143.1"/>
    </source>
</evidence>
<evidence type="ECO:0000313" key="8">
    <source>
        <dbReference type="Proteomes" id="UP000242972"/>
    </source>
</evidence>
<comment type="subcellular location">
    <subcellularLocation>
        <location evidence="1">Membrane</location>
        <topology evidence="1">Multi-pass membrane protein</topology>
    </subcellularLocation>
</comment>
<feature type="transmembrane region" description="Helical" evidence="6">
    <location>
        <begin position="35"/>
        <end position="55"/>
    </location>
</feature>
<dbReference type="GO" id="GO:0022857">
    <property type="term" value="F:transmembrane transporter activity"/>
    <property type="evidence" value="ECO:0007669"/>
    <property type="project" value="InterPro"/>
</dbReference>
<feature type="transmembrane region" description="Helical" evidence="6">
    <location>
        <begin position="6"/>
        <end position="28"/>
    </location>
</feature>
<dbReference type="GO" id="GO:0006865">
    <property type="term" value="P:amino acid transport"/>
    <property type="evidence" value="ECO:0007669"/>
    <property type="project" value="InterPro"/>
</dbReference>
<feature type="transmembrane region" description="Helical" evidence="6">
    <location>
        <begin position="280"/>
        <end position="300"/>
    </location>
</feature>
<feature type="transmembrane region" description="Helical" evidence="6">
    <location>
        <begin position="120"/>
        <end position="144"/>
    </location>
</feature>
<feature type="transmembrane region" description="Helical" evidence="6">
    <location>
        <begin position="337"/>
        <end position="355"/>
    </location>
</feature>
<evidence type="ECO:0000256" key="4">
    <source>
        <dbReference type="ARBA" id="ARBA00022989"/>
    </source>
</evidence>
<protein>
    <submittedName>
        <fullName evidence="7">Amino acid permease</fullName>
    </submittedName>
</protein>
<dbReference type="PIRSF" id="PIRSF006060">
    <property type="entry name" value="AA_transporter"/>
    <property type="match status" value="1"/>
</dbReference>
<dbReference type="InterPro" id="IPR002293">
    <property type="entry name" value="AA/rel_permease1"/>
</dbReference>
<dbReference type="PROSITE" id="PS00218">
    <property type="entry name" value="AMINO_ACID_PERMEASE_1"/>
    <property type="match status" value="1"/>
</dbReference>
<evidence type="ECO:0000256" key="3">
    <source>
        <dbReference type="ARBA" id="ARBA00022692"/>
    </source>
</evidence>
<feature type="transmembrane region" description="Helical" evidence="6">
    <location>
        <begin position="156"/>
        <end position="176"/>
    </location>
</feature>
<keyword evidence="5 6" id="KW-0472">Membrane</keyword>
<dbReference type="PANTHER" id="PTHR45649">
    <property type="entry name" value="AMINO-ACID PERMEASE BAT1"/>
    <property type="match status" value="1"/>
</dbReference>
<proteinExistence type="predicted"/>
<evidence type="ECO:0000256" key="2">
    <source>
        <dbReference type="ARBA" id="ARBA00022448"/>
    </source>
</evidence>
<feature type="transmembrane region" description="Helical" evidence="6">
    <location>
        <begin position="67"/>
        <end position="86"/>
    </location>
</feature>
<name>A0A2T2XHZ4_9FIRM</name>
<reference evidence="7 8" key="1">
    <citation type="journal article" date="2014" name="BMC Genomics">
        <title>Comparison of environmental and isolate Sulfobacillus genomes reveals diverse carbon, sulfur, nitrogen, and hydrogen metabolisms.</title>
        <authorList>
            <person name="Justice N.B."/>
            <person name="Norman A."/>
            <person name="Brown C.T."/>
            <person name="Singh A."/>
            <person name="Thomas B.C."/>
            <person name="Banfield J.F."/>
        </authorList>
    </citation>
    <scope>NUCLEOTIDE SEQUENCE [LARGE SCALE GENOMIC DNA]</scope>
    <source>
        <strain evidence="7">AMDSBA4</strain>
    </source>
</reference>
<keyword evidence="2" id="KW-0813">Transport</keyword>
<dbReference type="Proteomes" id="UP000242972">
    <property type="component" value="Unassembled WGS sequence"/>
</dbReference>
<dbReference type="PANTHER" id="PTHR45649:SF26">
    <property type="entry name" value="OS04G0435100 PROTEIN"/>
    <property type="match status" value="1"/>
</dbReference>
<comment type="caution">
    <text evidence="7">The sequence shown here is derived from an EMBL/GenBank/DDBJ whole genome shotgun (WGS) entry which is preliminary data.</text>
</comment>